<organism evidence="9 10">
    <name type="scientific">Clostridium beijerinckii</name>
    <name type="common">Clostridium MP</name>
    <dbReference type="NCBI Taxonomy" id="1520"/>
    <lineage>
        <taxon>Bacteria</taxon>
        <taxon>Bacillati</taxon>
        <taxon>Bacillota</taxon>
        <taxon>Clostridia</taxon>
        <taxon>Eubacteriales</taxon>
        <taxon>Clostridiaceae</taxon>
        <taxon>Clostridium</taxon>
    </lineage>
</organism>
<dbReference type="InterPro" id="IPR006101">
    <property type="entry name" value="Glyco_hydro_2"/>
</dbReference>
<dbReference type="EMBL" id="CP010086">
    <property type="protein sequence ID" value="AJG98217.1"/>
    <property type="molecule type" value="Genomic_DNA"/>
</dbReference>
<dbReference type="InterPro" id="IPR006102">
    <property type="entry name" value="Ig-like_GH2"/>
</dbReference>
<dbReference type="RefSeq" id="WP_041895452.1">
    <property type="nucleotide sequence ID" value="NZ_CP010086.2"/>
</dbReference>
<dbReference type="Gene3D" id="2.60.40.10">
    <property type="entry name" value="Immunoglobulins"/>
    <property type="match status" value="3"/>
</dbReference>
<evidence type="ECO:0000259" key="6">
    <source>
        <dbReference type="Pfam" id="PF02837"/>
    </source>
</evidence>
<dbReference type="InterPro" id="IPR013783">
    <property type="entry name" value="Ig-like_fold"/>
</dbReference>
<accession>A0A0B5QJY8</accession>
<dbReference type="Proteomes" id="UP000031866">
    <property type="component" value="Chromosome"/>
</dbReference>
<proteinExistence type="inferred from homology"/>
<dbReference type="InterPro" id="IPR006104">
    <property type="entry name" value="Glyco_hydro_2_N"/>
</dbReference>
<evidence type="ECO:0000259" key="8">
    <source>
        <dbReference type="Pfam" id="PF18565"/>
    </source>
</evidence>
<comment type="similarity">
    <text evidence="1">Belongs to the glycosyl hydrolase 2 family.</text>
</comment>
<dbReference type="GO" id="GO:0004553">
    <property type="term" value="F:hydrolase activity, hydrolyzing O-glycosyl compounds"/>
    <property type="evidence" value="ECO:0007669"/>
    <property type="project" value="InterPro"/>
</dbReference>
<feature type="domain" description="Glycoside hydrolase family 2" evidence="8">
    <location>
        <begin position="707"/>
        <end position="808"/>
    </location>
</feature>
<evidence type="ECO:0000259" key="5">
    <source>
        <dbReference type="Pfam" id="PF02836"/>
    </source>
</evidence>
<evidence type="ECO:0000256" key="2">
    <source>
        <dbReference type="ARBA" id="ARBA00022801"/>
    </source>
</evidence>
<keyword evidence="3" id="KW-0326">Glycosidase</keyword>
<evidence type="ECO:0000313" key="10">
    <source>
        <dbReference type="Proteomes" id="UP000031866"/>
    </source>
</evidence>
<dbReference type="PRINTS" id="PR00132">
    <property type="entry name" value="GLHYDRLASE2"/>
</dbReference>
<dbReference type="STRING" id="1520.LF65_01612"/>
<dbReference type="InterPro" id="IPR036156">
    <property type="entry name" value="Beta-gal/glucu_dom_sf"/>
</dbReference>
<dbReference type="InterPro" id="IPR008979">
    <property type="entry name" value="Galactose-bd-like_sf"/>
</dbReference>
<dbReference type="Pfam" id="PF16355">
    <property type="entry name" value="DUF4982"/>
    <property type="match status" value="1"/>
</dbReference>
<dbReference type="Pfam" id="PF02836">
    <property type="entry name" value="Glyco_hydro_2_C"/>
    <property type="match status" value="1"/>
</dbReference>
<dbReference type="SUPFAM" id="SSF49785">
    <property type="entry name" value="Galactose-binding domain-like"/>
    <property type="match status" value="1"/>
</dbReference>
<evidence type="ECO:0000259" key="7">
    <source>
        <dbReference type="Pfam" id="PF16355"/>
    </source>
</evidence>
<dbReference type="InterPro" id="IPR032311">
    <property type="entry name" value="DUF4982"/>
</dbReference>
<dbReference type="Pfam" id="PF18565">
    <property type="entry name" value="Glyco_hydro2_C5"/>
    <property type="match status" value="1"/>
</dbReference>
<feature type="domain" description="Glycoside hydrolase family 2 immunoglobulin-like beta-sandwich" evidence="4">
    <location>
        <begin position="165"/>
        <end position="267"/>
    </location>
</feature>
<feature type="domain" description="DUF4982" evidence="7">
    <location>
        <begin position="635"/>
        <end position="693"/>
    </location>
</feature>
<dbReference type="PANTHER" id="PTHR42732:SF1">
    <property type="entry name" value="BETA-MANNOSIDASE"/>
    <property type="match status" value="1"/>
</dbReference>
<evidence type="ECO:0000256" key="1">
    <source>
        <dbReference type="ARBA" id="ARBA00007401"/>
    </source>
</evidence>
<reference evidence="10" key="1">
    <citation type="submission" date="2014-12" db="EMBL/GenBank/DDBJ databases">
        <title>Genome sequence of Clostridium beijerinckii strain 59B.</title>
        <authorList>
            <person name="Little G.T."/>
            <person name="Minton N.P."/>
        </authorList>
    </citation>
    <scope>NUCLEOTIDE SEQUENCE [LARGE SCALE GENOMIC DNA]</scope>
    <source>
        <strain evidence="10">59B</strain>
    </source>
</reference>
<dbReference type="SUPFAM" id="SSF49303">
    <property type="entry name" value="beta-Galactosidase/glucuronidase domain"/>
    <property type="match status" value="1"/>
</dbReference>
<protein>
    <submittedName>
        <fullName evidence="9">Beta-galactosidase</fullName>
    </submittedName>
</protein>
<sequence>MIRENIDRSWEFINGKPSNIPGMSKPGKTVNLPHDFTIETDTYPDAPGGSLTGYYGGGVGTYTKILDIPNEYADKRVMIEFDGAYMNTTVALNGHTIKRHHYGYTPFHSDLTPYIKIGKSNRLSVTVNNSAQPNSRWYTGSGIYRHVDLLCAPKTHIAPWGIYAYTSHIVGDTAFVIVETTVENHTADAANLWVDIRIAKNSCCTKAGVGRVKIQVPAGEKSTCRVMVSVENVELWDIDNPNLYKISAQLTDKEAVLDSDNTIFGIRTISVDTKNGFMLNGRTVKLKGGCVHHDNGILGAASFKDSEYRRMKLHKDNGYNAIRFSHNPMSRDLLDACDHLGLLVINEAFDVWNMEKNTHDYSQYFGDNWKSDMEAFILRDRNHPSIIMWATGNEIIERGGLSDGYQWAAKLAAYVREFDSTRFVTSSLCSFFNGLDDEDCAKFYESLLKESKSLGGGVINLDCEYGRNIWGDYTEAFAAPLDVVGYNYLNYNYESALKDFPNRVICGTESKPRELDIYWNDVESYSHVIGDFVWTSYDYIGEAGIGKQEYVNPDEAAAALRSAYIAKYPWRLSNDADFDLCGFPRPQLAYRRIVWGSDETFIASRNPKNHGKVEILGRWGWPECENSWSWSGSEGKPVQVDVYSAAEEIELILNGKSFGKKPAGKENRFTAHFELIFEPGILEAVSYTDGRKISSNTLKSAGKPAGIRISAEEEKLVADGQSLCFAVVEIVDESGNLVQTAEMKATAIVEGAATLGAFGTGKPQTNENYTKGEFTSYKGRMLAILRAGYEPGMAVLTVGIEGLDKVSIEIPVL</sequence>
<feature type="domain" description="Glycosyl hydrolases family 2 sugar binding" evidence="6">
    <location>
        <begin position="58"/>
        <end position="153"/>
    </location>
</feature>
<keyword evidence="2" id="KW-0378">Hydrolase</keyword>
<dbReference type="Gene3D" id="2.60.120.260">
    <property type="entry name" value="Galactose-binding domain-like"/>
    <property type="match status" value="1"/>
</dbReference>
<dbReference type="InterPro" id="IPR040605">
    <property type="entry name" value="Glyco_hydro2_dom5"/>
</dbReference>
<feature type="domain" description="Glycoside hydrolase family 2 catalytic" evidence="5">
    <location>
        <begin position="274"/>
        <end position="426"/>
    </location>
</feature>
<dbReference type="Pfam" id="PF02837">
    <property type="entry name" value="Glyco_hydro_2_N"/>
    <property type="match status" value="1"/>
</dbReference>
<dbReference type="InterPro" id="IPR017853">
    <property type="entry name" value="GH"/>
</dbReference>
<dbReference type="InterPro" id="IPR006103">
    <property type="entry name" value="Glyco_hydro_2_cat"/>
</dbReference>
<evidence type="ECO:0000256" key="3">
    <source>
        <dbReference type="ARBA" id="ARBA00023295"/>
    </source>
</evidence>
<evidence type="ECO:0000313" key="9">
    <source>
        <dbReference type="EMBL" id="AJG98217.1"/>
    </source>
</evidence>
<name>A0A0B5QJY8_CLOBE</name>
<dbReference type="OrthoDB" id="9762066at2"/>
<dbReference type="AlphaFoldDB" id="A0A0B5QJY8"/>
<evidence type="ECO:0000259" key="4">
    <source>
        <dbReference type="Pfam" id="PF00703"/>
    </source>
</evidence>
<dbReference type="SUPFAM" id="SSF51445">
    <property type="entry name" value="(Trans)glycosidases"/>
    <property type="match status" value="1"/>
</dbReference>
<dbReference type="KEGG" id="cbei:LF65_01612"/>
<dbReference type="Gene3D" id="3.20.20.80">
    <property type="entry name" value="Glycosidases"/>
    <property type="match status" value="1"/>
</dbReference>
<dbReference type="Pfam" id="PF00703">
    <property type="entry name" value="Glyco_hydro_2"/>
    <property type="match status" value="1"/>
</dbReference>
<dbReference type="GO" id="GO:0005975">
    <property type="term" value="P:carbohydrate metabolic process"/>
    <property type="evidence" value="ECO:0007669"/>
    <property type="project" value="InterPro"/>
</dbReference>
<dbReference type="PANTHER" id="PTHR42732">
    <property type="entry name" value="BETA-GALACTOSIDASE"/>
    <property type="match status" value="1"/>
</dbReference>
<dbReference type="InterPro" id="IPR051913">
    <property type="entry name" value="GH2_Domain-Containing"/>
</dbReference>
<gene>
    <name evidence="9" type="ORF">LF65_01612</name>
</gene>